<keyword evidence="1" id="KW-0346">Stress response</keyword>
<evidence type="ECO:0000313" key="6">
    <source>
        <dbReference type="Proteomes" id="UP000321080"/>
    </source>
</evidence>
<keyword evidence="6" id="KW-1185">Reference proteome</keyword>
<dbReference type="RefSeq" id="WP_147766228.1">
    <property type="nucleotide sequence ID" value="NZ_VRKQ01000008.1"/>
</dbReference>
<evidence type="ECO:0000259" key="4">
    <source>
        <dbReference type="PROSITE" id="PS01031"/>
    </source>
</evidence>
<evidence type="ECO:0000256" key="3">
    <source>
        <dbReference type="RuleBase" id="RU003616"/>
    </source>
</evidence>
<dbReference type="EMBL" id="VRKQ01000008">
    <property type="protein sequence ID" value="TXG38757.1"/>
    <property type="molecule type" value="Genomic_DNA"/>
</dbReference>
<accession>A0A5C7GKW3</accession>
<name>A0A5C7GKW3_9FLAO</name>
<evidence type="ECO:0000256" key="1">
    <source>
        <dbReference type="ARBA" id="ARBA00023016"/>
    </source>
</evidence>
<dbReference type="Pfam" id="PF00011">
    <property type="entry name" value="HSP20"/>
    <property type="match status" value="1"/>
</dbReference>
<dbReference type="InterPro" id="IPR044587">
    <property type="entry name" value="HSP21-like"/>
</dbReference>
<dbReference type="AlphaFoldDB" id="A0A5C7GKW3"/>
<dbReference type="PROSITE" id="PS01031">
    <property type="entry name" value="SHSP"/>
    <property type="match status" value="1"/>
</dbReference>
<dbReference type="InterPro" id="IPR002068">
    <property type="entry name" value="A-crystallin/Hsp20_dom"/>
</dbReference>
<dbReference type="InterPro" id="IPR008978">
    <property type="entry name" value="HSP20-like_chaperone"/>
</dbReference>
<protein>
    <submittedName>
        <fullName evidence="5">Hsp20/alpha crystallin family protein</fullName>
    </submittedName>
</protein>
<dbReference type="SUPFAM" id="SSF49764">
    <property type="entry name" value="HSP20-like chaperones"/>
    <property type="match status" value="1"/>
</dbReference>
<comment type="caution">
    <text evidence="5">The sequence shown here is derived from an EMBL/GenBank/DDBJ whole genome shotgun (WGS) entry which is preliminary data.</text>
</comment>
<dbReference type="PANTHER" id="PTHR46733:SF4">
    <property type="entry name" value="HEAT SHOCK PROTEIN 21, CHLOROPLASTIC"/>
    <property type="match status" value="1"/>
</dbReference>
<dbReference type="GO" id="GO:0009408">
    <property type="term" value="P:response to heat"/>
    <property type="evidence" value="ECO:0007669"/>
    <property type="project" value="InterPro"/>
</dbReference>
<comment type="similarity">
    <text evidence="2 3">Belongs to the small heat shock protein (HSP20) family.</text>
</comment>
<dbReference type="OrthoDB" id="9814487at2"/>
<evidence type="ECO:0000256" key="2">
    <source>
        <dbReference type="PROSITE-ProRule" id="PRU00285"/>
    </source>
</evidence>
<reference evidence="5 6" key="1">
    <citation type="submission" date="2019-08" db="EMBL/GenBank/DDBJ databases">
        <title>Seonamhaeicola sediminis sp. nov., isolated from marine sediment.</title>
        <authorList>
            <person name="Cao W.R."/>
        </authorList>
    </citation>
    <scope>NUCLEOTIDE SEQUENCE [LARGE SCALE GENOMIC DNA]</scope>
    <source>
        <strain evidence="5 6">1505</strain>
    </source>
</reference>
<dbReference type="PANTHER" id="PTHR46733">
    <property type="entry name" value="26.5 KDA HEAT SHOCK PROTEIN, MITOCHONDRIAL"/>
    <property type="match status" value="1"/>
</dbReference>
<organism evidence="5 6">
    <name type="scientific">Seonamhaeicola maritimus</name>
    <dbReference type="NCBI Taxonomy" id="2591822"/>
    <lineage>
        <taxon>Bacteria</taxon>
        <taxon>Pseudomonadati</taxon>
        <taxon>Bacteroidota</taxon>
        <taxon>Flavobacteriia</taxon>
        <taxon>Flavobacteriales</taxon>
        <taxon>Flavobacteriaceae</taxon>
    </lineage>
</organism>
<proteinExistence type="inferred from homology"/>
<dbReference type="CDD" id="cd06464">
    <property type="entry name" value="ACD_sHsps-like"/>
    <property type="match status" value="1"/>
</dbReference>
<evidence type="ECO:0000313" key="5">
    <source>
        <dbReference type="EMBL" id="TXG38757.1"/>
    </source>
</evidence>
<dbReference type="Proteomes" id="UP000321080">
    <property type="component" value="Unassembled WGS sequence"/>
</dbReference>
<feature type="domain" description="SHSP" evidence="4">
    <location>
        <begin position="60"/>
        <end position="176"/>
    </location>
</feature>
<gene>
    <name evidence="5" type="ORF">FUA22_02405</name>
</gene>
<sequence length="176" mass="20684">MTSLTKRKRRHRTLNPWSNRLFAPWRHGPLSPLSDRILVPNYNDFKSLMRFDNPFESDFFDNDNLVPAMNVKELDNHFEIEFAVPGFKKDDFKVSLEDDVLFVSAKKESEETKEEDNYSRKEFSYNSFNRSCALPETVDLDQEIKAVYKDGILLITLLKNKNGFKEEPVKKVIDIE</sequence>
<dbReference type="Gene3D" id="2.60.40.790">
    <property type="match status" value="1"/>
</dbReference>